<dbReference type="AlphaFoldDB" id="A0A1W1WJ83"/>
<organism evidence="1 2">
    <name type="scientific">Sulfobacillus thermosulfidooxidans (strain DSM 9293 / VKM B-1269 / AT-1)</name>
    <dbReference type="NCBI Taxonomy" id="929705"/>
    <lineage>
        <taxon>Bacteria</taxon>
        <taxon>Bacillati</taxon>
        <taxon>Bacillota</taxon>
        <taxon>Clostridia</taxon>
        <taxon>Eubacteriales</taxon>
        <taxon>Clostridiales Family XVII. Incertae Sedis</taxon>
        <taxon>Sulfobacillus</taxon>
    </lineage>
</organism>
<sequence>MDEASLRLDYWIDTRSDPKFPLWVIFKEIGHSQTKCDQLPYARRSLKSIPELLKQLESLAPLNAIAKELNVPEQEVRAALWYAAWILEHLKPEESWEEWNNRVDQAWHDGILHD</sequence>
<accession>A0A1W1WJ83</accession>
<protein>
    <submittedName>
        <fullName evidence="1">Uncharacterized protein</fullName>
    </submittedName>
</protein>
<evidence type="ECO:0000313" key="2">
    <source>
        <dbReference type="Proteomes" id="UP000192660"/>
    </source>
</evidence>
<reference evidence="2" key="1">
    <citation type="submission" date="2017-04" db="EMBL/GenBank/DDBJ databases">
        <authorList>
            <person name="Varghese N."/>
            <person name="Submissions S."/>
        </authorList>
    </citation>
    <scope>NUCLEOTIDE SEQUENCE [LARGE SCALE GENOMIC DNA]</scope>
    <source>
        <strain evidence="2">DSM 9293</strain>
    </source>
</reference>
<name>A0A1W1WJ83_SULTA</name>
<dbReference type="Proteomes" id="UP000192660">
    <property type="component" value="Unassembled WGS sequence"/>
</dbReference>
<gene>
    <name evidence="1" type="ORF">SAMN00768000_2784</name>
</gene>
<dbReference type="EMBL" id="FWWY01000001">
    <property type="protein sequence ID" value="SMC06371.1"/>
    <property type="molecule type" value="Genomic_DNA"/>
</dbReference>
<dbReference type="STRING" id="28034.BFX07_11280"/>
<evidence type="ECO:0000313" key="1">
    <source>
        <dbReference type="EMBL" id="SMC06371.1"/>
    </source>
</evidence>
<proteinExistence type="predicted"/>
<dbReference type="OrthoDB" id="2083967at2"/>
<dbReference type="RefSeq" id="WP_020373185.1">
    <property type="nucleotide sequence ID" value="NZ_FWWY01000001.1"/>
</dbReference>
<keyword evidence="2" id="KW-1185">Reference proteome</keyword>